<evidence type="ECO:0000256" key="1">
    <source>
        <dbReference type="SAM" id="MobiDB-lite"/>
    </source>
</evidence>
<reference evidence="2" key="1">
    <citation type="submission" date="2023-03" db="EMBL/GenBank/DDBJ databases">
        <title>Massive genome expansion in bonnet fungi (Mycena s.s.) driven by repeated elements and novel gene families across ecological guilds.</title>
        <authorList>
            <consortium name="Lawrence Berkeley National Laboratory"/>
            <person name="Harder C.B."/>
            <person name="Miyauchi S."/>
            <person name="Viragh M."/>
            <person name="Kuo A."/>
            <person name="Thoen E."/>
            <person name="Andreopoulos B."/>
            <person name="Lu D."/>
            <person name="Skrede I."/>
            <person name="Drula E."/>
            <person name="Henrissat B."/>
            <person name="Morin E."/>
            <person name="Kohler A."/>
            <person name="Barry K."/>
            <person name="LaButti K."/>
            <person name="Morin E."/>
            <person name="Salamov A."/>
            <person name="Lipzen A."/>
            <person name="Mereny Z."/>
            <person name="Hegedus B."/>
            <person name="Baldrian P."/>
            <person name="Stursova M."/>
            <person name="Weitz H."/>
            <person name="Taylor A."/>
            <person name="Grigoriev I.V."/>
            <person name="Nagy L.G."/>
            <person name="Martin F."/>
            <person name="Kauserud H."/>
        </authorList>
    </citation>
    <scope>NUCLEOTIDE SEQUENCE</scope>
    <source>
        <strain evidence="2">CBHHK067</strain>
    </source>
</reference>
<evidence type="ECO:0000313" key="2">
    <source>
        <dbReference type="EMBL" id="KAJ7693016.1"/>
    </source>
</evidence>
<keyword evidence="3" id="KW-1185">Reference proteome</keyword>
<dbReference type="EMBL" id="JARKIE010000048">
    <property type="protein sequence ID" value="KAJ7693016.1"/>
    <property type="molecule type" value="Genomic_DNA"/>
</dbReference>
<feature type="region of interest" description="Disordered" evidence="1">
    <location>
        <begin position="40"/>
        <end position="59"/>
    </location>
</feature>
<protein>
    <submittedName>
        <fullName evidence="2">Uncharacterized protein</fullName>
    </submittedName>
</protein>
<gene>
    <name evidence="2" type="ORF">B0H17DRAFT_1060597</name>
</gene>
<proteinExistence type="predicted"/>
<sequence>MLQLCRAEDGVVFQVPATIHDIERLGSLEHFLSCTRRRASCPPPDGRRLSNGSFAFAAR</sequence>
<name>A0AAD7DJR6_MYCRO</name>
<dbReference type="Proteomes" id="UP001221757">
    <property type="component" value="Unassembled WGS sequence"/>
</dbReference>
<dbReference type="AlphaFoldDB" id="A0AAD7DJR6"/>
<accession>A0AAD7DJR6</accession>
<comment type="caution">
    <text evidence="2">The sequence shown here is derived from an EMBL/GenBank/DDBJ whole genome shotgun (WGS) entry which is preliminary data.</text>
</comment>
<evidence type="ECO:0000313" key="3">
    <source>
        <dbReference type="Proteomes" id="UP001221757"/>
    </source>
</evidence>
<organism evidence="2 3">
    <name type="scientific">Mycena rosella</name>
    <name type="common">Pink bonnet</name>
    <name type="synonym">Agaricus rosellus</name>
    <dbReference type="NCBI Taxonomy" id="1033263"/>
    <lineage>
        <taxon>Eukaryota</taxon>
        <taxon>Fungi</taxon>
        <taxon>Dikarya</taxon>
        <taxon>Basidiomycota</taxon>
        <taxon>Agaricomycotina</taxon>
        <taxon>Agaricomycetes</taxon>
        <taxon>Agaricomycetidae</taxon>
        <taxon>Agaricales</taxon>
        <taxon>Marasmiineae</taxon>
        <taxon>Mycenaceae</taxon>
        <taxon>Mycena</taxon>
    </lineage>
</organism>